<dbReference type="CDD" id="cd07505">
    <property type="entry name" value="HAD_BPGM-like"/>
    <property type="match status" value="1"/>
</dbReference>
<proteinExistence type="predicted"/>
<dbReference type="InterPro" id="IPR036412">
    <property type="entry name" value="HAD-like_sf"/>
</dbReference>
<keyword evidence="1" id="KW-0378">Hydrolase</keyword>
<gene>
    <name evidence="1" type="ORF">BSTER_1905</name>
</gene>
<dbReference type="SFLD" id="SFLDS00003">
    <property type="entry name" value="Haloacid_Dehalogenase"/>
    <property type="match status" value="1"/>
</dbReference>
<dbReference type="Proteomes" id="UP000029091">
    <property type="component" value="Unassembled WGS sequence"/>
</dbReference>
<evidence type="ECO:0000313" key="1">
    <source>
        <dbReference type="EMBL" id="KFI97956.1"/>
    </source>
</evidence>
<dbReference type="EC" id="3.1.3.68" evidence="1"/>
<dbReference type="EMBL" id="JGZQ01000004">
    <property type="protein sequence ID" value="KFI97956.1"/>
    <property type="molecule type" value="Genomic_DNA"/>
</dbReference>
<dbReference type="InterPro" id="IPR023198">
    <property type="entry name" value="PGP-like_dom2"/>
</dbReference>
<evidence type="ECO:0000313" key="2">
    <source>
        <dbReference type="Proteomes" id="UP000029091"/>
    </source>
</evidence>
<accession>A0A087DR06</accession>
<dbReference type="Gene3D" id="3.40.50.1000">
    <property type="entry name" value="HAD superfamily/HAD-like"/>
    <property type="match status" value="1"/>
</dbReference>
<comment type="caution">
    <text evidence="1">The sequence shown here is derived from an EMBL/GenBank/DDBJ whole genome shotgun (WGS) entry which is preliminary data.</text>
</comment>
<dbReference type="SFLD" id="SFLDG01129">
    <property type="entry name" value="C1.5:_HAD__Beta-PGM__Phosphata"/>
    <property type="match status" value="1"/>
</dbReference>
<dbReference type="GO" id="GO:0003850">
    <property type="term" value="F:2-deoxyglucose-6-phosphatase activity"/>
    <property type="evidence" value="ECO:0007669"/>
    <property type="project" value="UniProtKB-EC"/>
</dbReference>
<name>A0A087DR06_BIFAD</name>
<dbReference type="AlphaFoldDB" id="A0A087DR06"/>
<reference evidence="1 2" key="1">
    <citation type="submission" date="2014-03" db="EMBL/GenBank/DDBJ databases">
        <title>Genomics of Bifidobacteria.</title>
        <authorList>
            <person name="Ventura M."/>
            <person name="Milani C."/>
            <person name="Lugli G.A."/>
        </authorList>
    </citation>
    <scope>NUCLEOTIDE SEQUENCE [LARGE SCALE GENOMIC DNA]</scope>
    <source>
        <strain evidence="2">JCM 15918</strain>
    </source>
</reference>
<protein>
    <submittedName>
        <fullName evidence="1">Haloacid dehalogenase</fullName>
        <ecNumber evidence="1">3.1.3.68</ecNumber>
    </submittedName>
</protein>
<dbReference type="Gene3D" id="1.10.150.240">
    <property type="entry name" value="Putative phosphatase, domain 2"/>
    <property type="match status" value="1"/>
</dbReference>
<sequence length="240" mass="25903">MTELNNGIQNGAQEVSKLMLKAVFWDMDGTLIDSEPYWHEGELKIAADHGGYWDEDLAWQGSGTPVPDVARRMVEHGCKLSIEEIGKGMIDYVAQKEFERIPWIDGVEDVLLSLKEAGVPSMLVTTSPRHLAENLIAQAPDGTFAGYVCGDDDVEKKPSPAPYLAAGRKLGIAPEDMKYCIAVEDSMSGLRSAAASGATTLGQTGFMRIDNSNGPQFASINGYDGITAATLDAYVRSRNA</sequence>
<dbReference type="PANTHER" id="PTHR18901">
    <property type="entry name" value="2-DEOXYGLUCOSE-6-PHOSPHATE PHOSPHATASE 2"/>
    <property type="match status" value="1"/>
</dbReference>
<organism evidence="1 2">
    <name type="scientific">Bifidobacterium adolescentis JCM 15918</name>
    <dbReference type="NCBI Taxonomy" id="1437612"/>
    <lineage>
        <taxon>Bacteria</taxon>
        <taxon>Bacillati</taxon>
        <taxon>Actinomycetota</taxon>
        <taxon>Actinomycetes</taxon>
        <taxon>Bifidobacteriales</taxon>
        <taxon>Bifidobacteriaceae</taxon>
        <taxon>Bifidobacterium</taxon>
    </lineage>
</organism>
<dbReference type="RefSeq" id="WP_051923521.1">
    <property type="nucleotide sequence ID" value="NZ_JDUX01000011.1"/>
</dbReference>
<dbReference type="PANTHER" id="PTHR18901:SF38">
    <property type="entry name" value="PSEUDOURIDINE-5'-PHOSPHATASE"/>
    <property type="match status" value="1"/>
</dbReference>
<dbReference type="InterPro" id="IPR023214">
    <property type="entry name" value="HAD_sf"/>
</dbReference>
<dbReference type="Pfam" id="PF00702">
    <property type="entry name" value="Hydrolase"/>
    <property type="match status" value="1"/>
</dbReference>
<dbReference type="SUPFAM" id="SSF56784">
    <property type="entry name" value="HAD-like"/>
    <property type="match status" value="1"/>
</dbReference>